<dbReference type="AlphaFoldDB" id="A0A923S4R6"/>
<dbReference type="Proteomes" id="UP000596827">
    <property type="component" value="Unassembled WGS sequence"/>
</dbReference>
<evidence type="ECO:0000313" key="3">
    <source>
        <dbReference type="Proteomes" id="UP000596827"/>
    </source>
</evidence>
<dbReference type="RefSeq" id="WP_187084371.1">
    <property type="nucleotide sequence ID" value="NZ_JACORU010000013.1"/>
</dbReference>
<comment type="caution">
    <text evidence="2">The sequence shown here is derived from an EMBL/GenBank/DDBJ whole genome shotgun (WGS) entry which is preliminary data.</text>
</comment>
<reference evidence="2" key="1">
    <citation type="submission" date="2020-08" db="EMBL/GenBank/DDBJ databases">
        <title>Ramlibacter sp. GTP1 16S ribosomal RNA gene genome sequencing and assembly.</title>
        <authorList>
            <person name="Kang M."/>
        </authorList>
    </citation>
    <scope>NUCLEOTIDE SEQUENCE</scope>
    <source>
        <strain evidence="2">GTP1</strain>
    </source>
</reference>
<keyword evidence="3" id="KW-1185">Reference proteome</keyword>
<dbReference type="SUPFAM" id="SSF52833">
    <property type="entry name" value="Thioredoxin-like"/>
    <property type="match status" value="1"/>
</dbReference>
<protein>
    <submittedName>
        <fullName evidence="2">Glutathione S-transferase family protein</fullName>
    </submittedName>
</protein>
<dbReference type="SUPFAM" id="SSF47616">
    <property type="entry name" value="GST C-terminal domain-like"/>
    <property type="match status" value="1"/>
</dbReference>
<feature type="domain" description="GST N-terminal" evidence="1">
    <location>
        <begin position="1"/>
        <end position="88"/>
    </location>
</feature>
<dbReference type="CDD" id="cd03205">
    <property type="entry name" value="GST_C_6"/>
    <property type="match status" value="1"/>
</dbReference>
<dbReference type="InterPro" id="IPR004045">
    <property type="entry name" value="Glutathione_S-Trfase_N"/>
</dbReference>
<dbReference type="PANTHER" id="PTHR44051:SF8">
    <property type="entry name" value="GLUTATHIONE S-TRANSFERASE GSTA"/>
    <property type="match status" value="1"/>
</dbReference>
<name>A0A923S4R6_9BURK</name>
<sequence>MKLFTTPASPWVRRCVVSISELGLDNRVERIPTKWPHTWATQTTEYAPEFAAATPVARIPALVTDDGIRLVESHAICDYLNAELGGYRLLPQSGRKRWELMSVISITSGALEAQISRRAELLRQPPVRSEDFIRKMHDREHRCYDALEQMTDAFTADVDLAQITLACALSYHDFRFKEDWRSGKPKLTQWFERFIQRPSMQATMPTETPQH</sequence>
<evidence type="ECO:0000259" key="1">
    <source>
        <dbReference type="PROSITE" id="PS50404"/>
    </source>
</evidence>
<dbReference type="PROSITE" id="PS50404">
    <property type="entry name" value="GST_NTER"/>
    <property type="match status" value="1"/>
</dbReference>
<gene>
    <name evidence="2" type="ORF">H8R02_25705</name>
</gene>
<dbReference type="EMBL" id="JACORU010000013">
    <property type="protein sequence ID" value="MBC5767884.1"/>
    <property type="molecule type" value="Genomic_DNA"/>
</dbReference>
<organism evidence="2 3">
    <name type="scientific">Ramlibacter albus</name>
    <dbReference type="NCBI Taxonomy" id="2079448"/>
    <lineage>
        <taxon>Bacteria</taxon>
        <taxon>Pseudomonadati</taxon>
        <taxon>Pseudomonadota</taxon>
        <taxon>Betaproteobacteria</taxon>
        <taxon>Burkholderiales</taxon>
        <taxon>Comamonadaceae</taxon>
        <taxon>Ramlibacter</taxon>
    </lineage>
</organism>
<dbReference type="Pfam" id="PF13409">
    <property type="entry name" value="GST_N_2"/>
    <property type="match status" value="1"/>
</dbReference>
<dbReference type="Gene3D" id="1.20.1050.10">
    <property type="match status" value="1"/>
</dbReference>
<proteinExistence type="predicted"/>
<evidence type="ECO:0000313" key="2">
    <source>
        <dbReference type="EMBL" id="MBC5767884.1"/>
    </source>
</evidence>
<dbReference type="PANTHER" id="PTHR44051">
    <property type="entry name" value="GLUTATHIONE S-TRANSFERASE-RELATED"/>
    <property type="match status" value="1"/>
</dbReference>
<dbReference type="InterPro" id="IPR036282">
    <property type="entry name" value="Glutathione-S-Trfase_C_sf"/>
</dbReference>
<dbReference type="InterPro" id="IPR036249">
    <property type="entry name" value="Thioredoxin-like_sf"/>
</dbReference>
<accession>A0A923S4R6</accession>
<dbReference type="Gene3D" id="3.40.30.10">
    <property type="entry name" value="Glutaredoxin"/>
    <property type="match status" value="1"/>
</dbReference>